<organism evidence="1 2">
    <name type="scientific">Tannerella forsythia</name>
    <name type="common">Bacteroides forsythus</name>
    <dbReference type="NCBI Taxonomy" id="28112"/>
    <lineage>
        <taxon>Bacteria</taxon>
        <taxon>Pseudomonadati</taxon>
        <taxon>Bacteroidota</taxon>
        <taxon>Bacteroidia</taxon>
        <taxon>Bacteroidales</taxon>
        <taxon>Tannerellaceae</taxon>
        <taxon>Tannerella</taxon>
    </lineage>
</organism>
<proteinExistence type="predicted"/>
<dbReference type="Proteomes" id="UP000279860">
    <property type="component" value="Unassembled WGS sequence"/>
</dbReference>
<accession>A0A3P1YW80</accession>
<evidence type="ECO:0000313" key="2">
    <source>
        <dbReference type="Proteomes" id="UP000279860"/>
    </source>
</evidence>
<name>A0A3P1YW80_TANFO</name>
<reference evidence="1 2" key="1">
    <citation type="submission" date="2018-11" db="EMBL/GenBank/DDBJ databases">
        <title>Genomes From Bacteria Associated with the Canine Oral Cavity: a Test Case for Automated Genome-Based Taxonomic Assignment.</title>
        <authorList>
            <person name="Coil D.A."/>
            <person name="Jospin G."/>
            <person name="Darling A.E."/>
            <person name="Wallis C."/>
            <person name="Davis I.J."/>
            <person name="Harris S."/>
            <person name="Eisen J.A."/>
            <person name="Holcombe L.J."/>
            <person name="O'Flynn C."/>
        </authorList>
    </citation>
    <scope>NUCLEOTIDE SEQUENCE [LARGE SCALE GENOMIC DNA]</scope>
    <source>
        <strain evidence="1 2">OH1426_COT-023</strain>
    </source>
</reference>
<evidence type="ECO:0000313" key="1">
    <source>
        <dbReference type="EMBL" id="RRD74887.1"/>
    </source>
</evidence>
<dbReference type="RefSeq" id="WP_124790067.1">
    <property type="nucleotide sequence ID" value="NZ_RQYN01000023.1"/>
</dbReference>
<protein>
    <submittedName>
        <fullName evidence="1">Uncharacterized protein</fullName>
    </submittedName>
</protein>
<sequence>MLVWYDCPLSTGKVEGINNRIKVMKRIRI</sequence>
<gene>
    <name evidence="1" type="ORF">EII41_07330</name>
</gene>
<dbReference type="AlphaFoldDB" id="A0A3P1YW80"/>
<dbReference type="EMBL" id="RQYN01000023">
    <property type="protein sequence ID" value="RRD74887.1"/>
    <property type="molecule type" value="Genomic_DNA"/>
</dbReference>
<comment type="caution">
    <text evidence="1">The sequence shown here is derived from an EMBL/GenBank/DDBJ whole genome shotgun (WGS) entry which is preliminary data.</text>
</comment>